<keyword evidence="1" id="KW-0547">Nucleotide-binding</keyword>
<accession>A0A9D4RZ41</accession>
<protein>
    <recommendedName>
        <fullName evidence="1">ATP-dependent DNA helicase</fullName>
        <ecNumber evidence="1">5.6.2.3</ecNumber>
    </recommendedName>
</protein>
<dbReference type="GO" id="GO:0006281">
    <property type="term" value="P:DNA repair"/>
    <property type="evidence" value="ECO:0007669"/>
    <property type="project" value="UniProtKB-KW"/>
</dbReference>
<gene>
    <name evidence="3" type="ORF">DPMN_008393</name>
</gene>
<dbReference type="GO" id="GO:0006310">
    <property type="term" value="P:DNA recombination"/>
    <property type="evidence" value="ECO:0007669"/>
    <property type="project" value="UniProtKB-KW"/>
</dbReference>
<dbReference type="EC" id="5.6.2.3" evidence="1"/>
<comment type="similarity">
    <text evidence="1">Belongs to the helicase family.</text>
</comment>
<dbReference type="GO" id="GO:0043139">
    <property type="term" value="F:5'-3' DNA helicase activity"/>
    <property type="evidence" value="ECO:0007669"/>
    <property type="project" value="UniProtKB-EC"/>
</dbReference>
<keyword evidence="1" id="KW-0347">Helicase</keyword>
<keyword evidence="1" id="KW-0234">DNA repair</keyword>
<feature type="domain" description="DNA helicase Pif1-like DEAD-box helicase" evidence="2">
    <location>
        <begin position="39"/>
        <end position="79"/>
    </location>
</feature>
<keyword evidence="1" id="KW-0378">Hydrolase</keyword>
<organism evidence="3 4">
    <name type="scientific">Dreissena polymorpha</name>
    <name type="common">Zebra mussel</name>
    <name type="synonym">Mytilus polymorpha</name>
    <dbReference type="NCBI Taxonomy" id="45954"/>
    <lineage>
        <taxon>Eukaryota</taxon>
        <taxon>Metazoa</taxon>
        <taxon>Spiralia</taxon>
        <taxon>Lophotrochozoa</taxon>
        <taxon>Mollusca</taxon>
        <taxon>Bivalvia</taxon>
        <taxon>Autobranchia</taxon>
        <taxon>Heteroconchia</taxon>
        <taxon>Euheterodonta</taxon>
        <taxon>Imparidentia</taxon>
        <taxon>Neoheterodontei</taxon>
        <taxon>Myida</taxon>
        <taxon>Dreissenoidea</taxon>
        <taxon>Dreissenidae</taxon>
        <taxon>Dreissena</taxon>
    </lineage>
</organism>
<dbReference type="AlphaFoldDB" id="A0A9D4RZ41"/>
<evidence type="ECO:0000313" key="4">
    <source>
        <dbReference type="Proteomes" id="UP000828390"/>
    </source>
</evidence>
<keyword evidence="1" id="KW-0067">ATP-binding</keyword>
<sequence length="165" mass="18509">MTLHKWSGLGDGRTVKLENLSSDDYYAAAFECIRHTTSWSMFDKLEGLMRSIKGNDSVFGGCQIVVVGDFLQLPPVNKSTALRCGGWGWVWGGGDSWAVYSVRAWWSIMTEQGRTRRKLPRPPGSHVFQRTGTSFELDQGIIGTNLLTKFHEDCTRNVATRVFTT</sequence>
<comment type="caution">
    <text evidence="3">The sequence shown here is derived from an EMBL/GenBank/DDBJ whole genome shotgun (WGS) entry which is preliminary data.</text>
</comment>
<comment type="catalytic activity">
    <reaction evidence="1">
        <text>ATP + H2O = ADP + phosphate + H(+)</text>
        <dbReference type="Rhea" id="RHEA:13065"/>
        <dbReference type="ChEBI" id="CHEBI:15377"/>
        <dbReference type="ChEBI" id="CHEBI:15378"/>
        <dbReference type="ChEBI" id="CHEBI:30616"/>
        <dbReference type="ChEBI" id="CHEBI:43474"/>
        <dbReference type="ChEBI" id="CHEBI:456216"/>
        <dbReference type="EC" id="5.6.2.3"/>
    </reaction>
</comment>
<dbReference type="Pfam" id="PF05970">
    <property type="entry name" value="PIF1"/>
    <property type="match status" value="1"/>
</dbReference>
<dbReference type="EMBL" id="JAIWYP010000001">
    <property type="protein sequence ID" value="KAH3884415.1"/>
    <property type="molecule type" value="Genomic_DNA"/>
</dbReference>
<keyword evidence="1" id="KW-0233">DNA recombination</keyword>
<evidence type="ECO:0000259" key="2">
    <source>
        <dbReference type="Pfam" id="PF05970"/>
    </source>
</evidence>
<dbReference type="GO" id="GO:0016787">
    <property type="term" value="F:hydrolase activity"/>
    <property type="evidence" value="ECO:0007669"/>
    <property type="project" value="UniProtKB-KW"/>
</dbReference>
<dbReference type="GO" id="GO:0005524">
    <property type="term" value="F:ATP binding"/>
    <property type="evidence" value="ECO:0007669"/>
    <property type="project" value="UniProtKB-KW"/>
</dbReference>
<name>A0A9D4RZ41_DREPO</name>
<reference evidence="3" key="1">
    <citation type="journal article" date="2019" name="bioRxiv">
        <title>The Genome of the Zebra Mussel, Dreissena polymorpha: A Resource for Invasive Species Research.</title>
        <authorList>
            <person name="McCartney M.A."/>
            <person name="Auch B."/>
            <person name="Kono T."/>
            <person name="Mallez S."/>
            <person name="Zhang Y."/>
            <person name="Obille A."/>
            <person name="Becker A."/>
            <person name="Abrahante J.E."/>
            <person name="Garbe J."/>
            <person name="Badalamenti J.P."/>
            <person name="Herman A."/>
            <person name="Mangelson H."/>
            <person name="Liachko I."/>
            <person name="Sullivan S."/>
            <person name="Sone E.D."/>
            <person name="Koren S."/>
            <person name="Silverstein K.A.T."/>
            <person name="Beckman K.B."/>
            <person name="Gohl D.M."/>
        </authorList>
    </citation>
    <scope>NUCLEOTIDE SEQUENCE</scope>
    <source>
        <strain evidence="3">Duluth1</strain>
        <tissue evidence="3">Whole animal</tissue>
    </source>
</reference>
<evidence type="ECO:0000256" key="1">
    <source>
        <dbReference type="RuleBase" id="RU363044"/>
    </source>
</evidence>
<keyword evidence="1" id="KW-0227">DNA damage</keyword>
<proteinExistence type="inferred from homology"/>
<evidence type="ECO:0000313" key="3">
    <source>
        <dbReference type="EMBL" id="KAH3884415.1"/>
    </source>
</evidence>
<dbReference type="InterPro" id="IPR010285">
    <property type="entry name" value="DNA_helicase_pif1-like_DEAD"/>
</dbReference>
<comment type="cofactor">
    <cofactor evidence="1">
        <name>Mg(2+)</name>
        <dbReference type="ChEBI" id="CHEBI:18420"/>
    </cofactor>
</comment>
<reference evidence="3" key="2">
    <citation type="submission" date="2020-11" db="EMBL/GenBank/DDBJ databases">
        <authorList>
            <person name="McCartney M.A."/>
            <person name="Auch B."/>
            <person name="Kono T."/>
            <person name="Mallez S."/>
            <person name="Becker A."/>
            <person name="Gohl D.M."/>
            <person name="Silverstein K.A.T."/>
            <person name="Koren S."/>
            <person name="Bechman K.B."/>
            <person name="Herman A."/>
            <person name="Abrahante J.E."/>
            <person name="Garbe J."/>
        </authorList>
    </citation>
    <scope>NUCLEOTIDE SEQUENCE</scope>
    <source>
        <strain evidence="3">Duluth1</strain>
        <tissue evidence="3">Whole animal</tissue>
    </source>
</reference>
<keyword evidence="4" id="KW-1185">Reference proteome</keyword>
<dbReference type="GO" id="GO:0000723">
    <property type="term" value="P:telomere maintenance"/>
    <property type="evidence" value="ECO:0007669"/>
    <property type="project" value="InterPro"/>
</dbReference>
<dbReference type="Proteomes" id="UP000828390">
    <property type="component" value="Unassembled WGS sequence"/>
</dbReference>